<sequence>MKNEKNKNTKNWLIGMMAVMLAFLVAQAAVICVVDPYFHYHKPLKGLYYTLDNERSQNDGIIRHFNYDAMIIGTSMAENFKTSELDELFGVNSIKVPFAGGTYKEQNDNIAKAIKYNPDLKLVVRPLDYAYIMDDKDRIRNDLGSYPDYLYDNNPFNDVKYFFNKDILFSICFPMLEDAKAGKAGGITSFDEYANWMNDADTKFGADVVLGDRTEYKEPQEIQPFVDEIKQMVADNINQNVVELAKANPDVEFYYYLTPYSVAWWGSQKELGNLDRFIAAEEYAISLMLECDNIHLYSFNTEFDMTCDLDNYSDECHHGDWINSQILGWLYSGTDELTKDNYEEYIQVEREFYNNYDYESLLGSN</sequence>
<gene>
    <name evidence="2" type="ORF">E7272_13170</name>
</gene>
<protein>
    <recommendedName>
        <fullName evidence="4">SGNH/GDSL hydrolase family protein</fullName>
    </recommendedName>
</protein>
<feature type="chain" id="PRO_5039688631" description="SGNH/GDSL hydrolase family protein" evidence="1">
    <location>
        <begin position="29"/>
        <end position="365"/>
    </location>
</feature>
<evidence type="ECO:0000256" key="1">
    <source>
        <dbReference type="SAM" id="SignalP"/>
    </source>
</evidence>
<comment type="caution">
    <text evidence="2">The sequence shown here is derived from an EMBL/GenBank/DDBJ whole genome shotgun (WGS) entry which is preliminary data.</text>
</comment>
<reference evidence="2" key="1">
    <citation type="submission" date="2019-04" db="EMBL/GenBank/DDBJ databases">
        <title>Evolution of Biomass-Degrading Anaerobic Consortia Revealed by Metagenomics.</title>
        <authorList>
            <person name="Peng X."/>
        </authorList>
    </citation>
    <scope>NUCLEOTIDE SEQUENCE</scope>
    <source>
        <strain evidence="2">SIG311</strain>
    </source>
</reference>
<dbReference type="AlphaFoldDB" id="A0A927YMH1"/>
<keyword evidence="1" id="KW-0732">Signal</keyword>
<name>A0A927YMH1_9FIRM</name>
<dbReference type="Proteomes" id="UP000766246">
    <property type="component" value="Unassembled WGS sequence"/>
</dbReference>
<evidence type="ECO:0008006" key="4">
    <source>
        <dbReference type="Google" id="ProtNLM"/>
    </source>
</evidence>
<evidence type="ECO:0000313" key="2">
    <source>
        <dbReference type="EMBL" id="MBE5920775.1"/>
    </source>
</evidence>
<evidence type="ECO:0000313" key="3">
    <source>
        <dbReference type="Proteomes" id="UP000766246"/>
    </source>
</evidence>
<organism evidence="2 3">
    <name type="scientific">Pseudobutyrivibrio ruminis</name>
    <dbReference type="NCBI Taxonomy" id="46206"/>
    <lineage>
        <taxon>Bacteria</taxon>
        <taxon>Bacillati</taxon>
        <taxon>Bacillota</taxon>
        <taxon>Clostridia</taxon>
        <taxon>Lachnospirales</taxon>
        <taxon>Lachnospiraceae</taxon>
        <taxon>Pseudobutyrivibrio</taxon>
    </lineage>
</organism>
<feature type="signal peptide" evidence="1">
    <location>
        <begin position="1"/>
        <end position="28"/>
    </location>
</feature>
<dbReference type="EMBL" id="SVER01000050">
    <property type="protein sequence ID" value="MBE5920775.1"/>
    <property type="molecule type" value="Genomic_DNA"/>
</dbReference>
<accession>A0A927YMH1</accession>
<proteinExistence type="predicted"/>